<evidence type="ECO:0000256" key="4">
    <source>
        <dbReference type="ARBA" id="ARBA00023136"/>
    </source>
</evidence>
<feature type="transmembrane region" description="Helical" evidence="5">
    <location>
        <begin position="81"/>
        <end position="102"/>
    </location>
</feature>
<feature type="transmembrane region" description="Helical" evidence="5">
    <location>
        <begin position="153"/>
        <end position="180"/>
    </location>
</feature>
<feature type="transmembrane region" description="Helical" evidence="5">
    <location>
        <begin position="40"/>
        <end position="61"/>
    </location>
</feature>
<name>A0A914CIX3_9BILA</name>
<keyword evidence="3 5" id="KW-1133">Transmembrane helix</keyword>
<evidence type="ECO:0000256" key="5">
    <source>
        <dbReference type="SAM" id="Phobius"/>
    </source>
</evidence>
<dbReference type="InterPro" id="IPR051115">
    <property type="entry name" value="LAPTM_transporter"/>
</dbReference>
<dbReference type="WBParaSite" id="ACRNAN_scaffold10967.g14369.t1">
    <property type="protein sequence ID" value="ACRNAN_scaffold10967.g14369.t1"/>
    <property type="gene ID" value="ACRNAN_scaffold10967.g14369"/>
</dbReference>
<keyword evidence="4 5" id="KW-0472">Membrane</keyword>
<evidence type="ECO:0000256" key="2">
    <source>
        <dbReference type="ARBA" id="ARBA00022692"/>
    </source>
</evidence>
<evidence type="ECO:0000256" key="1">
    <source>
        <dbReference type="ARBA" id="ARBA00004127"/>
    </source>
</evidence>
<dbReference type="PANTHER" id="PTHR12479:SF10">
    <property type="entry name" value="LYSOSOMAL-ASSOCIATED TRANSMEMBRANE PROTEIN"/>
    <property type="match status" value="1"/>
</dbReference>
<dbReference type="Proteomes" id="UP000887540">
    <property type="component" value="Unplaced"/>
</dbReference>
<dbReference type="PANTHER" id="PTHR12479">
    <property type="entry name" value="LYSOSOMAL-ASSOCIATED TRANSMEMBRANE PROTEIN"/>
    <property type="match status" value="1"/>
</dbReference>
<feature type="transmembrane region" description="Helical" evidence="5">
    <location>
        <begin position="114"/>
        <end position="133"/>
    </location>
</feature>
<keyword evidence="6" id="KW-1185">Reference proteome</keyword>
<evidence type="ECO:0000256" key="3">
    <source>
        <dbReference type="ARBA" id="ARBA00022989"/>
    </source>
</evidence>
<reference evidence="7" key="1">
    <citation type="submission" date="2022-11" db="UniProtKB">
        <authorList>
            <consortium name="WormBaseParasite"/>
        </authorList>
    </citation>
    <scope>IDENTIFICATION</scope>
</reference>
<comment type="subcellular location">
    <subcellularLocation>
        <location evidence="1">Endomembrane system</location>
        <topology evidence="1">Multi-pass membrane protein</topology>
    </subcellularLocation>
</comment>
<protein>
    <submittedName>
        <fullName evidence="7">Uncharacterized protein</fullName>
    </submittedName>
</protein>
<evidence type="ECO:0000313" key="6">
    <source>
        <dbReference type="Proteomes" id="UP000887540"/>
    </source>
</evidence>
<dbReference type="GO" id="GO:0012505">
    <property type="term" value="C:endomembrane system"/>
    <property type="evidence" value="ECO:0007669"/>
    <property type="project" value="UniProtKB-SubCell"/>
</dbReference>
<dbReference type="GO" id="GO:0005765">
    <property type="term" value="C:lysosomal membrane"/>
    <property type="evidence" value="ECO:0007669"/>
    <property type="project" value="TreeGrafter"/>
</dbReference>
<keyword evidence="2 5" id="KW-0812">Transmembrane</keyword>
<sequence length="197" mass="21815">MKNTTYSSHVDFFIDKEVKRRMNEEYTGCFLTHVTHGAKIIAVLGTIFDTCIVALMVMKLVNPTIDGETLKPLSTLDTVNVSLVCLLAVLGLIVHGLIFYGLEKGKSSSFIPYLVVKAIEIACVAISEFGYLTDSLNTPIFLISGLGTGGTGVINYISTACVILIKLWFWSIIRMAYLYFKKKEESKNIKSDISIQI</sequence>
<accession>A0A914CIX3</accession>
<evidence type="ECO:0000313" key="7">
    <source>
        <dbReference type="WBParaSite" id="ACRNAN_scaffold10967.g14369.t1"/>
    </source>
</evidence>
<dbReference type="AlphaFoldDB" id="A0A914CIX3"/>
<organism evidence="6 7">
    <name type="scientific">Acrobeloides nanus</name>
    <dbReference type="NCBI Taxonomy" id="290746"/>
    <lineage>
        <taxon>Eukaryota</taxon>
        <taxon>Metazoa</taxon>
        <taxon>Ecdysozoa</taxon>
        <taxon>Nematoda</taxon>
        <taxon>Chromadorea</taxon>
        <taxon>Rhabditida</taxon>
        <taxon>Tylenchina</taxon>
        <taxon>Cephalobomorpha</taxon>
        <taxon>Cephaloboidea</taxon>
        <taxon>Cephalobidae</taxon>
        <taxon>Acrobeloides</taxon>
    </lineage>
</organism>
<proteinExistence type="predicted"/>